<evidence type="ECO:0000256" key="10">
    <source>
        <dbReference type="ARBA" id="ARBA00023157"/>
    </source>
</evidence>
<dbReference type="CDD" id="cd11298">
    <property type="entry name" value="O-FucT-2"/>
    <property type="match status" value="1"/>
</dbReference>
<dbReference type="Gene3D" id="3.40.50.11340">
    <property type="match status" value="1"/>
</dbReference>
<dbReference type="InterPro" id="IPR019378">
    <property type="entry name" value="GDP-Fuc_O-FucTrfase"/>
</dbReference>
<evidence type="ECO:0000313" key="19">
    <source>
        <dbReference type="EMBL" id="CAB3996275.1"/>
    </source>
</evidence>
<dbReference type="PANTHER" id="PTHR13398">
    <property type="entry name" value="GDP-FUCOSE PROTEIN O-FUCOSYLTRANSFERASE 2"/>
    <property type="match status" value="1"/>
</dbReference>
<evidence type="ECO:0000256" key="5">
    <source>
        <dbReference type="ARBA" id="ARBA00022676"/>
    </source>
</evidence>
<keyword evidence="8" id="KW-0256">Endoplasmic reticulum</keyword>
<evidence type="ECO:0000256" key="18">
    <source>
        <dbReference type="ARBA" id="ARBA00048647"/>
    </source>
</evidence>
<keyword evidence="11" id="KW-0325">Glycoprotein</keyword>
<evidence type="ECO:0000256" key="2">
    <source>
        <dbReference type="ARBA" id="ARBA00004555"/>
    </source>
</evidence>
<dbReference type="OrthoDB" id="422368at2759"/>
<evidence type="ECO:0000256" key="9">
    <source>
        <dbReference type="ARBA" id="ARBA00023034"/>
    </source>
</evidence>
<evidence type="ECO:0000256" key="6">
    <source>
        <dbReference type="ARBA" id="ARBA00022679"/>
    </source>
</evidence>
<name>A0A7D9HXL7_PARCT</name>
<comment type="catalytic activity">
    <reaction evidence="17">
        <text>L-threonyl-[protein] + GDP-beta-L-fucose = 3-O-(alpha-L-fucosyl)-L-threonyl-[protein] + GDP + H(+)</text>
        <dbReference type="Rhea" id="RHEA:70491"/>
        <dbReference type="Rhea" id="RHEA-COMP:11060"/>
        <dbReference type="Rhea" id="RHEA-COMP:17915"/>
        <dbReference type="ChEBI" id="CHEBI:15378"/>
        <dbReference type="ChEBI" id="CHEBI:30013"/>
        <dbReference type="ChEBI" id="CHEBI:57273"/>
        <dbReference type="ChEBI" id="CHEBI:58189"/>
        <dbReference type="ChEBI" id="CHEBI:189631"/>
        <dbReference type="EC" id="2.4.1.221"/>
    </reaction>
    <physiologicalReaction direction="left-to-right" evidence="17">
        <dbReference type="Rhea" id="RHEA:70492"/>
    </physiologicalReaction>
</comment>
<dbReference type="GO" id="GO:0005794">
    <property type="term" value="C:Golgi apparatus"/>
    <property type="evidence" value="ECO:0007669"/>
    <property type="project" value="UniProtKB-SubCell"/>
</dbReference>
<keyword evidence="5" id="KW-0328">Glycosyltransferase</keyword>
<dbReference type="Gene3D" id="3.40.50.11350">
    <property type="match status" value="1"/>
</dbReference>
<comment type="catalytic activity">
    <reaction evidence="18">
        <text>L-seryl-[protein] + GDP-beta-L-fucose = 3-O-(alpha-L-fucosyl)-L-seryl-[protein] + GDP + H(+)</text>
        <dbReference type="Rhea" id="RHEA:63644"/>
        <dbReference type="Rhea" id="RHEA-COMP:9863"/>
        <dbReference type="Rhea" id="RHEA-COMP:17914"/>
        <dbReference type="ChEBI" id="CHEBI:15378"/>
        <dbReference type="ChEBI" id="CHEBI:29999"/>
        <dbReference type="ChEBI" id="CHEBI:57273"/>
        <dbReference type="ChEBI" id="CHEBI:58189"/>
        <dbReference type="ChEBI" id="CHEBI:189632"/>
        <dbReference type="EC" id="2.4.1.221"/>
    </reaction>
    <physiologicalReaction direction="left-to-right" evidence="18">
        <dbReference type="Rhea" id="RHEA:63645"/>
    </physiologicalReaction>
</comment>
<evidence type="ECO:0000313" key="20">
    <source>
        <dbReference type="Proteomes" id="UP001152795"/>
    </source>
</evidence>
<keyword evidence="20" id="KW-1185">Reference proteome</keyword>
<evidence type="ECO:0000256" key="7">
    <source>
        <dbReference type="ARBA" id="ARBA00022729"/>
    </source>
</evidence>
<dbReference type="GO" id="GO:0005783">
    <property type="term" value="C:endoplasmic reticulum"/>
    <property type="evidence" value="ECO:0007669"/>
    <property type="project" value="UniProtKB-SubCell"/>
</dbReference>
<evidence type="ECO:0000256" key="15">
    <source>
        <dbReference type="ARBA" id="ARBA00026232"/>
    </source>
</evidence>
<evidence type="ECO:0000256" key="8">
    <source>
        <dbReference type="ARBA" id="ARBA00022824"/>
    </source>
</evidence>
<dbReference type="GO" id="GO:0046922">
    <property type="term" value="F:peptide-O-fucosyltransferase activity"/>
    <property type="evidence" value="ECO:0007669"/>
    <property type="project" value="UniProtKB-EC"/>
</dbReference>
<dbReference type="FunFam" id="3.40.50.11350:FF:000002">
    <property type="entry name" value="GDP-fucose protein O-fucosyltransferase 2"/>
    <property type="match status" value="1"/>
</dbReference>
<sequence>MSVQGLASILKPLLLKTSARSVFIDRFEEVLHIEYGQVEYWKARRSLVFAKHLRKIGDKFRQEILNSDDEKDSTVMKKDWRKNKKKEGSAVGGPYLAVHLRRADFLYARKNFVPTLDGAVKQIKAIMEKQKLDTVFLATDAPENEINYLKERLPLVKYEPTRSVLKKYGDGGMAIIDQWICAHAKYFVGTKESTFSFRIQEERDILGFNADTTFNCLCSDKELGTCEQPTRWRIVY</sequence>
<evidence type="ECO:0000256" key="16">
    <source>
        <dbReference type="ARBA" id="ARBA00033083"/>
    </source>
</evidence>
<comment type="pathway">
    <text evidence="3">Protein modification; protein glycosylation.</text>
</comment>
<dbReference type="InterPro" id="IPR045130">
    <property type="entry name" value="OFUT2-like"/>
</dbReference>
<keyword evidence="6" id="KW-0808">Transferase</keyword>
<organism evidence="19 20">
    <name type="scientific">Paramuricea clavata</name>
    <name type="common">Red gorgonian</name>
    <name type="synonym">Violescent sea-whip</name>
    <dbReference type="NCBI Taxonomy" id="317549"/>
    <lineage>
        <taxon>Eukaryota</taxon>
        <taxon>Metazoa</taxon>
        <taxon>Cnidaria</taxon>
        <taxon>Anthozoa</taxon>
        <taxon>Octocorallia</taxon>
        <taxon>Malacalcyonacea</taxon>
        <taxon>Plexauridae</taxon>
        <taxon>Paramuricea</taxon>
    </lineage>
</organism>
<proteinExistence type="inferred from homology"/>
<keyword evidence="10" id="KW-1015">Disulfide bond</keyword>
<evidence type="ECO:0000256" key="4">
    <source>
        <dbReference type="ARBA" id="ARBA00012196"/>
    </source>
</evidence>
<accession>A0A7D9HXL7</accession>
<dbReference type="Proteomes" id="UP001152795">
    <property type="component" value="Unassembled WGS sequence"/>
</dbReference>
<dbReference type="PANTHER" id="PTHR13398:SF0">
    <property type="entry name" value="GDP-FUCOSE PROTEIN O-FUCOSYLTRANSFERASE 2"/>
    <property type="match status" value="1"/>
</dbReference>
<gene>
    <name evidence="19" type="ORF">PACLA_8A031081</name>
</gene>
<comment type="similarity">
    <text evidence="14">Belongs to the glycosyltransferase 68 family.</text>
</comment>
<comment type="caution">
    <text evidence="19">The sequence shown here is derived from an EMBL/GenBank/DDBJ whole genome shotgun (WGS) entry which is preliminary data.</text>
</comment>
<comment type="subcellular location">
    <subcellularLocation>
        <location evidence="1">Endoplasmic reticulum</location>
    </subcellularLocation>
    <subcellularLocation>
        <location evidence="2">Golgi apparatus</location>
    </subcellularLocation>
</comment>
<dbReference type="Pfam" id="PF10250">
    <property type="entry name" value="O-FucT"/>
    <property type="match status" value="1"/>
</dbReference>
<dbReference type="EMBL" id="CACRXK020002835">
    <property type="protein sequence ID" value="CAB3996275.1"/>
    <property type="molecule type" value="Genomic_DNA"/>
</dbReference>
<keyword evidence="12" id="KW-0294">Fucose metabolism</keyword>
<keyword evidence="7" id="KW-0732">Signal</keyword>
<evidence type="ECO:0000256" key="11">
    <source>
        <dbReference type="ARBA" id="ARBA00023180"/>
    </source>
</evidence>
<evidence type="ECO:0000256" key="3">
    <source>
        <dbReference type="ARBA" id="ARBA00004922"/>
    </source>
</evidence>
<keyword evidence="9" id="KW-0333">Golgi apparatus</keyword>
<reference evidence="19" key="1">
    <citation type="submission" date="2020-04" db="EMBL/GenBank/DDBJ databases">
        <authorList>
            <person name="Alioto T."/>
            <person name="Alioto T."/>
            <person name="Gomez Garrido J."/>
        </authorList>
    </citation>
    <scope>NUCLEOTIDE SEQUENCE</scope>
    <source>
        <strain evidence="19">A484AB</strain>
    </source>
</reference>
<evidence type="ECO:0000256" key="14">
    <source>
        <dbReference type="ARBA" id="ARBA00025803"/>
    </source>
</evidence>
<keyword evidence="13" id="KW-0119">Carbohydrate metabolism</keyword>
<dbReference type="AlphaFoldDB" id="A0A7D9HXL7"/>
<evidence type="ECO:0000256" key="17">
    <source>
        <dbReference type="ARBA" id="ARBA00047273"/>
    </source>
</evidence>
<evidence type="ECO:0000256" key="12">
    <source>
        <dbReference type="ARBA" id="ARBA00023253"/>
    </source>
</evidence>
<evidence type="ECO:0000256" key="13">
    <source>
        <dbReference type="ARBA" id="ARBA00023277"/>
    </source>
</evidence>
<evidence type="ECO:0000256" key="1">
    <source>
        <dbReference type="ARBA" id="ARBA00004240"/>
    </source>
</evidence>
<dbReference type="EC" id="2.4.1.221" evidence="4"/>
<dbReference type="GO" id="GO:0006004">
    <property type="term" value="P:fucose metabolic process"/>
    <property type="evidence" value="ECO:0007669"/>
    <property type="project" value="UniProtKB-KW"/>
</dbReference>
<protein>
    <recommendedName>
        <fullName evidence="15">GDP-fucose protein O-fucosyltransferase 2</fullName>
        <ecNumber evidence="4">2.4.1.221</ecNumber>
    </recommendedName>
    <alternativeName>
        <fullName evidence="16">Peptide-O-fucosyltransferase 2</fullName>
    </alternativeName>
</protein>